<protein>
    <submittedName>
        <fullName evidence="1">Uncharacterized protein</fullName>
    </submittedName>
</protein>
<dbReference type="AlphaFoldDB" id="E0UBI1"/>
<proteinExistence type="predicted"/>
<dbReference type="KEGG" id="cyj:Cyan7822_0787"/>
<accession>E0UBI1</accession>
<dbReference type="RefSeq" id="WP_013320923.1">
    <property type="nucleotide sequence ID" value="NC_014501.1"/>
</dbReference>
<dbReference type="HOGENOM" id="CLU_3288317_0_0_3"/>
<evidence type="ECO:0000313" key="1">
    <source>
        <dbReference type="EMBL" id="ADN12813.1"/>
    </source>
</evidence>
<gene>
    <name evidence="1" type="ordered locus">Cyan7822_0787</name>
</gene>
<dbReference type="EMBL" id="CP002198">
    <property type="protein sequence ID" value="ADN12813.1"/>
    <property type="molecule type" value="Genomic_DNA"/>
</dbReference>
<evidence type="ECO:0000313" key="2">
    <source>
        <dbReference type="Proteomes" id="UP000008206"/>
    </source>
</evidence>
<dbReference type="STRING" id="497965.Cyan7822_0787"/>
<name>E0UBI1_GLOV7</name>
<keyword evidence="2" id="KW-1185">Reference proteome</keyword>
<dbReference type="Proteomes" id="UP000008206">
    <property type="component" value="Chromosome"/>
</dbReference>
<organism evidence="1 2">
    <name type="scientific">Gloeothece verrucosa (strain PCC 7822)</name>
    <name type="common">Cyanothece sp. (strain PCC 7822)</name>
    <dbReference type="NCBI Taxonomy" id="497965"/>
    <lineage>
        <taxon>Bacteria</taxon>
        <taxon>Bacillati</taxon>
        <taxon>Cyanobacteriota</taxon>
        <taxon>Cyanophyceae</taxon>
        <taxon>Oscillatoriophycideae</taxon>
        <taxon>Chroococcales</taxon>
        <taxon>Aphanothecaceae</taxon>
        <taxon>Gloeothece</taxon>
        <taxon>Gloeothece verrucosa</taxon>
    </lineage>
</organism>
<reference evidence="2" key="1">
    <citation type="journal article" date="2011" name="MBio">
        <title>Novel metabolic attributes of the genus Cyanothece, comprising a group of unicellular nitrogen-fixing Cyanobacteria.</title>
        <authorList>
            <person name="Bandyopadhyay A."/>
            <person name="Elvitigala T."/>
            <person name="Welsh E."/>
            <person name="Stockel J."/>
            <person name="Liberton M."/>
            <person name="Min H."/>
            <person name="Sherman L.A."/>
            <person name="Pakrasi H.B."/>
        </authorList>
    </citation>
    <scope>NUCLEOTIDE SEQUENCE [LARGE SCALE GENOMIC DNA]</scope>
    <source>
        <strain evidence="2">PCC 7822</strain>
    </source>
</reference>
<sequence>MNTQEKSLSTLKRYLTDYYSQIEKAKTAIETLENTSYNSD</sequence>